<comment type="similarity">
    <text evidence="2">Belongs to the CYRI family.</text>
</comment>
<dbReference type="EMBL" id="KE124070">
    <property type="protein sequence ID" value="EPB83473.1"/>
    <property type="molecule type" value="Genomic_DNA"/>
</dbReference>
<dbReference type="Proteomes" id="UP000014254">
    <property type="component" value="Unassembled WGS sequence"/>
</dbReference>
<dbReference type="OMA" id="EYRSRFN"/>
<feature type="domain" description="CYRIA/CYRIB Rac1 binding" evidence="5">
    <location>
        <begin position="20"/>
        <end position="339"/>
    </location>
</feature>
<dbReference type="PANTHER" id="PTHR12422">
    <property type="entry name" value="GH09096P"/>
    <property type="match status" value="1"/>
</dbReference>
<evidence type="ECO:0000256" key="3">
    <source>
        <dbReference type="ARBA" id="ARBA00023136"/>
    </source>
</evidence>
<dbReference type="Pfam" id="PF07159">
    <property type="entry name" value="CYRIA-B_Rac1-bd"/>
    <property type="match status" value="1"/>
</dbReference>
<name>S2JLQ0_MUCC1</name>
<dbReference type="GO" id="GO:0031267">
    <property type="term" value="F:small GTPase binding"/>
    <property type="evidence" value="ECO:0007669"/>
    <property type="project" value="InterPro"/>
</dbReference>
<dbReference type="eggNOG" id="KOG3951">
    <property type="taxonomic scope" value="Eukaryota"/>
</dbReference>
<reference evidence="7" key="1">
    <citation type="submission" date="2013-05" db="EMBL/GenBank/DDBJ databases">
        <title>The Genome sequence of Mucor circinelloides f. circinelloides 1006PhL.</title>
        <authorList>
            <consortium name="The Broad Institute Genomics Platform"/>
            <person name="Cuomo C."/>
            <person name="Earl A."/>
            <person name="Findley K."/>
            <person name="Lee S.C."/>
            <person name="Walker B."/>
            <person name="Young S."/>
            <person name="Zeng Q."/>
            <person name="Gargeya S."/>
            <person name="Fitzgerald M."/>
            <person name="Haas B."/>
            <person name="Abouelleil A."/>
            <person name="Allen A.W."/>
            <person name="Alvarado L."/>
            <person name="Arachchi H.M."/>
            <person name="Berlin A.M."/>
            <person name="Chapman S.B."/>
            <person name="Gainer-Dewar J."/>
            <person name="Goldberg J."/>
            <person name="Griggs A."/>
            <person name="Gujja S."/>
            <person name="Hansen M."/>
            <person name="Howarth C."/>
            <person name="Imamovic A."/>
            <person name="Ireland A."/>
            <person name="Larimer J."/>
            <person name="McCowan C."/>
            <person name="Murphy C."/>
            <person name="Pearson M."/>
            <person name="Poon T.W."/>
            <person name="Priest M."/>
            <person name="Roberts A."/>
            <person name="Saif S."/>
            <person name="Shea T."/>
            <person name="Sisk P."/>
            <person name="Sykes S."/>
            <person name="Wortman J."/>
            <person name="Nusbaum C."/>
            <person name="Birren B."/>
        </authorList>
    </citation>
    <scope>NUCLEOTIDE SEQUENCE [LARGE SCALE GENOMIC DNA]</scope>
    <source>
        <strain evidence="7">1006PhL</strain>
    </source>
</reference>
<dbReference type="InterPro" id="IPR009828">
    <property type="entry name" value="CYRIA/CYRIB_Rac1-bd"/>
</dbReference>
<evidence type="ECO:0000313" key="7">
    <source>
        <dbReference type="Proteomes" id="UP000014254"/>
    </source>
</evidence>
<sequence length="345" mass="38979">MGQILASLNLRGGNDLIVPEINFDIENARPSSEELGIYNQLHALLVQPNSNLLKILKEYKPASDEIRNAIATPNQENEDKAWNAILPTVDALREFYSYSSELERGIPMLLNVLCKDGGGTTKDLDRHPGLTRLFAEILDFVFEFDYLKIRNPTIQNDFSFYRRTLQRGRATEFTQTTPSSPEKEQRSQSDLRLAMNEDDLANRISLFIAYPTPMLKCVIDTTTKYVQSNQLSKCTSEWLASIWAVCYQTLNANYKKSSSSSVDTFCLKVMVVSIILYDHIDPSGAFAKNSPINVKSSLKTIQNVNQINRQEQSSTSNLICALRYNSKHLNDESTPKGIKNFVMAI</sequence>
<gene>
    <name evidence="6" type="ORF">HMPREF1544_09801</name>
</gene>
<proteinExistence type="inferred from homology"/>
<dbReference type="GO" id="GO:0030833">
    <property type="term" value="P:regulation of actin filament polymerization"/>
    <property type="evidence" value="ECO:0007669"/>
    <property type="project" value="InterPro"/>
</dbReference>
<accession>S2JLQ0</accession>
<dbReference type="VEuPathDB" id="FungiDB:HMPREF1544_09801"/>
<keyword evidence="7" id="KW-1185">Reference proteome</keyword>
<protein>
    <recommendedName>
        <fullName evidence="5">CYRIA/CYRIB Rac1 binding domain-containing protein</fullName>
    </recommendedName>
</protein>
<keyword evidence="4" id="KW-0449">Lipoprotein</keyword>
<evidence type="ECO:0000256" key="1">
    <source>
        <dbReference type="ARBA" id="ARBA00004635"/>
    </source>
</evidence>
<comment type="subcellular location">
    <subcellularLocation>
        <location evidence="1">Membrane</location>
        <topology evidence="1">Lipid-anchor</topology>
    </subcellularLocation>
</comment>
<dbReference type="InterPro" id="IPR039789">
    <property type="entry name" value="CYRI"/>
</dbReference>
<dbReference type="GO" id="GO:0016020">
    <property type="term" value="C:membrane"/>
    <property type="evidence" value="ECO:0007669"/>
    <property type="project" value="UniProtKB-SubCell"/>
</dbReference>
<organism evidence="6 7">
    <name type="scientific">Mucor circinelloides f. circinelloides (strain 1006PhL)</name>
    <name type="common">Mucormycosis agent</name>
    <name type="synonym">Calyptromyces circinelloides</name>
    <dbReference type="NCBI Taxonomy" id="1220926"/>
    <lineage>
        <taxon>Eukaryota</taxon>
        <taxon>Fungi</taxon>
        <taxon>Fungi incertae sedis</taxon>
        <taxon>Mucoromycota</taxon>
        <taxon>Mucoromycotina</taxon>
        <taxon>Mucoromycetes</taxon>
        <taxon>Mucorales</taxon>
        <taxon>Mucorineae</taxon>
        <taxon>Mucoraceae</taxon>
        <taxon>Mucor</taxon>
    </lineage>
</organism>
<evidence type="ECO:0000256" key="4">
    <source>
        <dbReference type="ARBA" id="ARBA00023288"/>
    </source>
</evidence>
<dbReference type="AlphaFoldDB" id="S2JLQ0"/>
<evidence type="ECO:0000313" key="6">
    <source>
        <dbReference type="EMBL" id="EPB83473.1"/>
    </source>
</evidence>
<dbReference type="OrthoDB" id="60973at2759"/>
<dbReference type="InParanoid" id="S2JLQ0"/>
<evidence type="ECO:0000256" key="2">
    <source>
        <dbReference type="ARBA" id="ARBA00005778"/>
    </source>
</evidence>
<keyword evidence="3" id="KW-0472">Membrane</keyword>
<evidence type="ECO:0000259" key="5">
    <source>
        <dbReference type="Pfam" id="PF07159"/>
    </source>
</evidence>